<dbReference type="GO" id="GO:0016740">
    <property type="term" value="F:transferase activity"/>
    <property type="evidence" value="ECO:0007669"/>
    <property type="project" value="UniProtKB-KW"/>
</dbReference>
<dbReference type="InterPro" id="IPR029045">
    <property type="entry name" value="ClpP/crotonase-like_dom_sf"/>
</dbReference>
<feature type="compositionally biased region" description="Basic and acidic residues" evidence="2">
    <location>
        <begin position="253"/>
        <end position="264"/>
    </location>
</feature>
<accession>A0ABV4QW26</accession>
<dbReference type="SUPFAM" id="SSF52096">
    <property type="entry name" value="ClpP/crotonase"/>
    <property type="match status" value="2"/>
</dbReference>
<protein>
    <submittedName>
        <fullName evidence="5">Carboxyl transferase domain-containing protein</fullName>
    </submittedName>
</protein>
<evidence type="ECO:0000313" key="5">
    <source>
        <dbReference type="EMBL" id="MFA1554810.1"/>
    </source>
</evidence>
<dbReference type="InterPro" id="IPR011763">
    <property type="entry name" value="COA_CT_C"/>
</dbReference>
<feature type="domain" description="CoA carboxyltransferase N-terminal" evidence="3">
    <location>
        <begin position="1"/>
        <end position="238"/>
    </location>
</feature>
<gene>
    <name evidence="5" type="ORF">SM436_14050</name>
</gene>
<dbReference type="PRINTS" id="PR01070">
    <property type="entry name" value="ACCCTRFRASEB"/>
</dbReference>
<dbReference type="InterPro" id="IPR011762">
    <property type="entry name" value="COA_CT_N"/>
</dbReference>
<dbReference type="EMBL" id="JAXCEH010000007">
    <property type="protein sequence ID" value="MFA1554810.1"/>
    <property type="molecule type" value="Genomic_DNA"/>
</dbReference>
<dbReference type="Pfam" id="PF01039">
    <property type="entry name" value="Carboxyl_trans"/>
    <property type="match status" value="1"/>
</dbReference>
<dbReference type="InterPro" id="IPR000438">
    <property type="entry name" value="Acetyl_CoA_COase_Trfase_b_su"/>
</dbReference>
<sequence length="495" mass="50774">MAERVGARGLLRRVLDDGAWTSWDEPPTGQPPPASPYGRALAAARERSGCDEAVLTGEGLLRGRRVAFVVSEFRFLAGSIGLATADRIVAAVERATAERLPLLAAPSSGGTRMQEGTSAFVQMARITAAVTAHRAAGLPYLVHLRHPTTGGVFASWGSLGHVTAAEPGALIGFLGPRVYEGLHGEPFPPGVQVAENLAAKGLLDAVVGIDDLAEVASRALTVLCGRPPSAPADPPSEGAPPGGTTGESTAWESIERSRRPDRPGVRELLRHGAADVTLLSGTGQGEADPGLVLALARFGAAPCVLVGQDRGSQRTGHPLGPAGLRVARRGMRLAAQLGLPLVTVVDTPGAVLSAEAEEGGLAGEIARCLADLITLPAPTLCLLLGEGTGGAALALLPADRVLAARHAWLSPLPPEGASVIVHRTPARADEMAASQGVRSADLIRDGIADALVDERPDAADEPGAFCRRAAAAIEAGLSGLLPGGPSARQARYRVR</sequence>
<dbReference type="PANTHER" id="PTHR42995:SF5">
    <property type="entry name" value="ACETYL-COENZYME A CARBOXYLASE CARBOXYL TRANSFERASE SUBUNIT BETA, CHLOROPLASTIC"/>
    <property type="match status" value="1"/>
</dbReference>
<name>A0ABV4QW26_9ACTN</name>
<comment type="caution">
    <text evidence="5">The sequence shown here is derived from an EMBL/GenBank/DDBJ whole genome shotgun (WGS) entry which is preliminary data.</text>
</comment>
<evidence type="ECO:0000313" key="6">
    <source>
        <dbReference type="Proteomes" id="UP001569904"/>
    </source>
</evidence>
<dbReference type="RefSeq" id="WP_371941387.1">
    <property type="nucleotide sequence ID" value="NZ_JAXCEH010000007.1"/>
</dbReference>
<dbReference type="PROSITE" id="PS50989">
    <property type="entry name" value="COA_CT_CTER"/>
    <property type="match status" value="1"/>
</dbReference>
<evidence type="ECO:0000256" key="2">
    <source>
        <dbReference type="SAM" id="MobiDB-lite"/>
    </source>
</evidence>
<keyword evidence="1 5" id="KW-0808">Transferase</keyword>
<dbReference type="PROSITE" id="PS50980">
    <property type="entry name" value="COA_CT_NTER"/>
    <property type="match status" value="1"/>
</dbReference>
<evidence type="ECO:0000259" key="4">
    <source>
        <dbReference type="PROSITE" id="PS50989"/>
    </source>
</evidence>
<evidence type="ECO:0000256" key="1">
    <source>
        <dbReference type="ARBA" id="ARBA00022679"/>
    </source>
</evidence>
<feature type="domain" description="CoA carboxyltransferase C-terminal" evidence="4">
    <location>
        <begin position="250"/>
        <end position="479"/>
    </location>
</feature>
<dbReference type="Proteomes" id="UP001569904">
    <property type="component" value="Unassembled WGS sequence"/>
</dbReference>
<evidence type="ECO:0000259" key="3">
    <source>
        <dbReference type="PROSITE" id="PS50980"/>
    </source>
</evidence>
<proteinExistence type="predicted"/>
<keyword evidence="6" id="KW-1185">Reference proteome</keyword>
<dbReference type="InterPro" id="IPR034733">
    <property type="entry name" value="AcCoA_carboxyl_beta"/>
</dbReference>
<dbReference type="Gene3D" id="3.90.226.10">
    <property type="entry name" value="2-enoyl-CoA Hydratase, Chain A, domain 1"/>
    <property type="match status" value="2"/>
</dbReference>
<organism evidence="5 6">
    <name type="scientific">Actinomadura chokoriensis</name>
    <dbReference type="NCBI Taxonomy" id="454156"/>
    <lineage>
        <taxon>Bacteria</taxon>
        <taxon>Bacillati</taxon>
        <taxon>Actinomycetota</taxon>
        <taxon>Actinomycetes</taxon>
        <taxon>Streptosporangiales</taxon>
        <taxon>Thermomonosporaceae</taxon>
        <taxon>Actinomadura</taxon>
    </lineage>
</organism>
<feature type="compositionally biased region" description="Pro residues" evidence="2">
    <location>
        <begin position="228"/>
        <end position="238"/>
    </location>
</feature>
<feature type="region of interest" description="Disordered" evidence="2">
    <location>
        <begin position="226"/>
        <end position="264"/>
    </location>
</feature>
<dbReference type="PANTHER" id="PTHR42995">
    <property type="entry name" value="ACETYL-COENZYME A CARBOXYLASE CARBOXYL TRANSFERASE SUBUNIT BETA, CHLOROPLASTIC"/>
    <property type="match status" value="1"/>
</dbReference>
<reference evidence="5 6" key="1">
    <citation type="submission" date="2023-11" db="EMBL/GenBank/DDBJ databases">
        <title>Actinomadura monticuli sp. nov., isolated from volcanic ash.</title>
        <authorList>
            <person name="Lee S.D."/>
            <person name="Yang H."/>
            <person name="Kim I.S."/>
        </authorList>
    </citation>
    <scope>NUCLEOTIDE SEQUENCE [LARGE SCALE GENOMIC DNA]</scope>
    <source>
        <strain evidence="5 6">DSM 45346</strain>
    </source>
</reference>